<gene>
    <name evidence="8" type="ordered locus">MXAN_1284</name>
</gene>
<dbReference type="InterPro" id="IPR013785">
    <property type="entry name" value="Aldolase_TIM"/>
</dbReference>
<accession>Q1DCT2</accession>
<reference evidence="8 9" key="1">
    <citation type="journal article" date="2006" name="Proc. Natl. Acad. Sci. U.S.A.">
        <title>Evolution of sensory complexity recorded in a myxobacterial genome.</title>
        <authorList>
            <person name="Goldman B.S."/>
            <person name="Nierman W.C."/>
            <person name="Kaiser D."/>
            <person name="Slater S.C."/>
            <person name="Durkin A.S."/>
            <person name="Eisen J.A."/>
            <person name="Ronning C.M."/>
            <person name="Barbazuk W.B."/>
            <person name="Blanchard M."/>
            <person name="Field C."/>
            <person name="Halling C."/>
            <person name="Hinkle G."/>
            <person name="Iartchuk O."/>
            <person name="Kim H.S."/>
            <person name="Mackenzie C."/>
            <person name="Madupu R."/>
            <person name="Miller N."/>
            <person name="Shvartsbeyn A."/>
            <person name="Sullivan S.A."/>
            <person name="Vaudin M."/>
            <person name="Wiegand R."/>
            <person name="Kaplan H.B."/>
        </authorList>
    </citation>
    <scope>NUCLEOTIDE SEQUENCE [LARGE SCALE GENOMIC DNA]</scope>
    <source>
        <strain evidence="9">DK1622</strain>
    </source>
</reference>
<dbReference type="InterPro" id="IPR002034">
    <property type="entry name" value="AIPM/Hcit_synth_CS"/>
</dbReference>
<dbReference type="SUPFAM" id="SSF51569">
    <property type="entry name" value="Aldolase"/>
    <property type="match status" value="1"/>
</dbReference>
<keyword evidence="9" id="KW-1185">Reference proteome</keyword>
<dbReference type="RefSeq" id="WP_011551401.1">
    <property type="nucleotide sequence ID" value="NC_008095.1"/>
</dbReference>
<evidence type="ECO:0000256" key="3">
    <source>
        <dbReference type="ARBA" id="ARBA00022605"/>
    </source>
</evidence>
<dbReference type="EnsemblBacteria" id="ABF89693">
    <property type="protein sequence ID" value="ABF89693"/>
    <property type="gene ID" value="MXAN_1284"/>
</dbReference>
<dbReference type="GeneID" id="41358729"/>
<dbReference type="GO" id="GO:0009098">
    <property type="term" value="P:L-leucine biosynthetic process"/>
    <property type="evidence" value="ECO:0007669"/>
    <property type="project" value="TreeGrafter"/>
</dbReference>
<keyword evidence="3" id="KW-0028">Amino-acid biosynthesis</keyword>
<evidence type="ECO:0000256" key="4">
    <source>
        <dbReference type="ARBA" id="ARBA00022679"/>
    </source>
</evidence>
<evidence type="ECO:0000259" key="7">
    <source>
        <dbReference type="PROSITE" id="PS50991"/>
    </source>
</evidence>
<dbReference type="eggNOG" id="COG0119">
    <property type="taxonomic scope" value="Bacteria"/>
</dbReference>
<evidence type="ECO:0000256" key="5">
    <source>
        <dbReference type="ARBA" id="ARBA00023211"/>
    </source>
</evidence>
<dbReference type="Pfam" id="PF00682">
    <property type="entry name" value="HMGL-like"/>
    <property type="match status" value="1"/>
</dbReference>
<dbReference type="InterPro" id="IPR000891">
    <property type="entry name" value="PYR_CT"/>
</dbReference>
<dbReference type="GO" id="GO:0003852">
    <property type="term" value="F:2-isopropylmalate synthase activity"/>
    <property type="evidence" value="ECO:0007669"/>
    <property type="project" value="UniProtKB-EC"/>
</dbReference>
<dbReference type="PANTHER" id="PTHR10277:SF9">
    <property type="entry name" value="2-ISOPROPYLMALATE SYNTHASE 1, CHLOROPLASTIC-RELATED"/>
    <property type="match status" value="1"/>
</dbReference>
<keyword evidence="5" id="KW-0464">Manganese</keyword>
<dbReference type="PANTHER" id="PTHR10277">
    <property type="entry name" value="HOMOCITRATE SYNTHASE-RELATED"/>
    <property type="match status" value="1"/>
</dbReference>
<organism evidence="8 9">
    <name type="scientific">Myxococcus xanthus (strain DK1622)</name>
    <dbReference type="NCBI Taxonomy" id="246197"/>
    <lineage>
        <taxon>Bacteria</taxon>
        <taxon>Pseudomonadati</taxon>
        <taxon>Myxococcota</taxon>
        <taxon>Myxococcia</taxon>
        <taxon>Myxococcales</taxon>
        <taxon>Cystobacterineae</taxon>
        <taxon>Myxococcaceae</taxon>
        <taxon>Myxococcus</taxon>
    </lineage>
</organism>
<dbReference type="PROSITE" id="PS00816">
    <property type="entry name" value="AIPM_HOMOCIT_SYNTH_2"/>
    <property type="match status" value="1"/>
</dbReference>
<protein>
    <recommendedName>
        <fullName evidence="2">2-isopropylmalate synthase</fullName>
        <ecNumber evidence="2">2.3.3.13</ecNumber>
    </recommendedName>
</protein>
<comment type="pathway">
    <text evidence="1">Amino-acid biosynthesis; L-leucine biosynthesis; L-leucine from 3-methyl-2-oxobutanoate: step 1/4.</text>
</comment>
<dbReference type="EMBL" id="CP000113">
    <property type="protein sequence ID" value="ABF89693.1"/>
    <property type="molecule type" value="Genomic_DNA"/>
</dbReference>
<dbReference type="InterPro" id="IPR050073">
    <property type="entry name" value="2-IPM_HCS-like"/>
</dbReference>
<dbReference type="Proteomes" id="UP000002402">
    <property type="component" value="Chromosome"/>
</dbReference>
<dbReference type="KEGG" id="mxa:MXAN_1284"/>
<evidence type="ECO:0000256" key="2">
    <source>
        <dbReference type="ARBA" id="ARBA00012973"/>
    </source>
</evidence>
<dbReference type="EC" id="2.3.3.13" evidence="2"/>
<keyword evidence="4" id="KW-0808">Transferase</keyword>
<sequence>MRDPARTVSHSEFIHDWNGRGAAPSPAFPVEINDETLRDGMQATAVTSPTVEEKRGLLELMQHIGVSAVSLGMPAAGPWALEEVVTLARHIREEALRLEPNCAARTLHSDIVPIVEAVQRAGQPIVVHTFIGSSPLRQCAEAWDLDFILRSSTAAIDFAVRQGLEVAFITEDTTRSTPETLELLFRAAVEHGASRLVLCDTVGHATPAGTRALVRWTRDLVERLGSPVKVEWHGHNDRGLALINALVALEAGATRVHGCGLGIGERTGNAPVELLLLNLKLLGWIDQDLTRLVDYVLTLAQVCRVPIPRNYPLVGEDAFRTATGVHSAAIIKALERGDDWLADHIYSSVPAGEFGRRQQLELGPMSGMSGVRYWLMVRGLQENEQLCEEILRRAKSAASTLTEEEVWSIVQAHGGQGRSCA</sequence>
<dbReference type="Gene3D" id="3.20.20.70">
    <property type="entry name" value="Aldolase class I"/>
    <property type="match status" value="1"/>
</dbReference>
<evidence type="ECO:0000256" key="6">
    <source>
        <dbReference type="ARBA" id="ARBA00023304"/>
    </source>
</evidence>
<dbReference type="CDD" id="cd03174">
    <property type="entry name" value="DRE_TIM_metallolyase"/>
    <property type="match status" value="1"/>
</dbReference>
<dbReference type="AlphaFoldDB" id="Q1DCT2"/>
<keyword evidence="6" id="KW-0100">Branched-chain amino acid biosynthesis</keyword>
<dbReference type="STRING" id="246197.MXAN_1284"/>
<evidence type="ECO:0000313" key="9">
    <source>
        <dbReference type="Proteomes" id="UP000002402"/>
    </source>
</evidence>
<name>Q1DCT2_MYXXD</name>
<evidence type="ECO:0000313" key="8">
    <source>
        <dbReference type="EMBL" id="ABF89693.1"/>
    </source>
</evidence>
<proteinExistence type="predicted"/>
<evidence type="ECO:0000256" key="1">
    <source>
        <dbReference type="ARBA" id="ARBA00004689"/>
    </source>
</evidence>
<dbReference type="PROSITE" id="PS50991">
    <property type="entry name" value="PYR_CT"/>
    <property type="match status" value="1"/>
</dbReference>
<feature type="domain" description="Pyruvate carboxyltransferase" evidence="7">
    <location>
        <begin position="30"/>
        <end position="295"/>
    </location>
</feature>
<dbReference type="HOGENOM" id="CLU_022158_4_2_7"/>
<dbReference type="OrthoDB" id="9804858at2"/>